<evidence type="ECO:0000259" key="1">
    <source>
        <dbReference type="Pfam" id="PF04230"/>
    </source>
</evidence>
<dbReference type="InterPro" id="IPR007345">
    <property type="entry name" value="Polysacch_pyruvyl_Trfase"/>
</dbReference>
<accession>A0A8I0NA43</accession>
<proteinExistence type="predicted"/>
<keyword evidence="2" id="KW-0808">Transferase</keyword>
<protein>
    <submittedName>
        <fullName evidence="2">Polysaccharide pyruvyl transferase family protein</fullName>
    </submittedName>
</protein>
<organism evidence="2 3">
    <name type="scientific">Brucella anthropi</name>
    <name type="common">Ochrobactrum anthropi</name>
    <dbReference type="NCBI Taxonomy" id="529"/>
    <lineage>
        <taxon>Bacteria</taxon>
        <taxon>Pseudomonadati</taxon>
        <taxon>Pseudomonadota</taxon>
        <taxon>Alphaproteobacteria</taxon>
        <taxon>Hyphomicrobiales</taxon>
        <taxon>Brucellaceae</taxon>
        <taxon>Brucella/Ochrobactrum group</taxon>
        <taxon>Brucella</taxon>
    </lineage>
</organism>
<reference evidence="2" key="2">
    <citation type="submission" date="2020-10" db="EMBL/GenBank/DDBJ databases">
        <title>Enrichment of novel Verrucomicrobia, Bacteroidetes and Krumholzibacteria in an oxygen-limited, methane- and iron-fed bioreactor inoculated with Bothnian Sea sediments.</title>
        <authorList>
            <person name="Martins P.D."/>
            <person name="de Jong A."/>
            <person name="Lenstra W.K."/>
            <person name="van Helmond N.A.G.M."/>
            <person name="Slomp C.P."/>
            <person name="Jetten M.S.M."/>
            <person name="Welte C.U."/>
            <person name="Rasigraf O."/>
        </authorList>
    </citation>
    <scope>NUCLEOTIDE SEQUENCE</scope>
    <source>
        <strain evidence="2">MAG47</strain>
    </source>
</reference>
<evidence type="ECO:0000313" key="3">
    <source>
        <dbReference type="Proteomes" id="UP000642265"/>
    </source>
</evidence>
<name>A0A8I0NA43_BRUAN</name>
<feature type="domain" description="Polysaccharide pyruvyl transferase" evidence="1">
    <location>
        <begin position="26"/>
        <end position="232"/>
    </location>
</feature>
<dbReference type="GO" id="GO:0016740">
    <property type="term" value="F:transferase activity"/>
    <property type="evidence" value="ECO:0007669"/>
    <property type="project" value="UniProtKB-KW"/>
</dbReference>
<comment type="caution">
    <text evidence="2">The sequence shown here is derived from an EMBL/GenBank/DDBJ whole genome shotgun (WGS) entry which is preliminary data.</text>
</comment>
<reference evidence="2" key="1">
    <citation type="submission" date="2020-09" db="EMBL/GenBank/DDBJ databases">
        <authorList>
            <person name="Dalcin Martins P."/>
        </authorList>
    </citation>
    <scope>NUCLEOTIDE SEQUENCE</scope>
    <source>
        <strain evidence="2">MAG47</strain>
    </source>
</reference>
<dbReference type="AlphaFoldDB" id="A0A8I0NA43"/>
<sequence length="268" mass="30418">MINDALTVRLNQLRNKHVFYFPNTGNGGDGFIAYATMWLLRALKIDFTCLGPKEIAPKGNTLLFGGGGNLVEGKYKTLYDTILANIDGNDGIILPHTIKGYADLFERDNLEIFLRDPVSYKAVDKNRRASLAHDMTFYLPKDYFQSFWQRGDGVFYCFREDEERDSDLCVDGNQDISLSWNGSWWTNERLSRASTEAMAASLSPSAIVATDRLHVAILASYLGKRVHMTANNYYKNEAIYWHSLSRGFANTSFHKSRQDIVKAVAREE</sequence>
<gene>
    <name evidence="2" type="ORF">IH622_26370</name>
</gene>
<evidence type="ECO:0000313" key="2">
    <source>
        <dbReference type="EMBL" id="MBE0564317.1"/>
    </source>
</evidence>
<dbReference type="Proteomes" id="UP000642265">
    <property type="component" value="Unassembled WGS sequence"/>
</dbReference>
<dbReference type="EMBL" id="JACZKO010000072">
    <property type="protein sequence ID" value="MBE0564317.1"/>
    <property type="molecule type" value="Genomic_DNA"/>
</dbReference>
<dbReference type="Pfam" id="PF04230">
    <property type="entry name" value="PS_pyruv_trans"/>
    <property type="match status" value="1"/>
</dbReference>